<dbReference type="Gene3D" id="3.30.450.40">
    <property type="match status" value="1"/>
</dbReference>
<keyword evidence="3" id="KW-0804">Transcription</keyword>
<dbReference type="PROSITE" id="PS51078">
    <property type="entry name" value="ICLR_ED"/>
    <property type="match status" value="1"/>
</dbReference>
<dbReference type="EMBL" id="MAXA01000191">
    <property type="protein sequence ID" value="OHV29568.1"/>
    <property type="molecule type" value="Genomic_DNA"/>
</dbReference>
<keyword evidence="2" id="KW-0238">DNA-binding</keyword>
<dbReference type="Gene3D" id="1.10.10.10">
    <property type="entry name" value="Winged helix-like DNA-binding domain superfamily/Winged helix DNA-binding domain"/>
    <property type="match status" value="1"/>
</dbReference>
<dbReference type="AlphaFoldDB" id="A0A1S1Q3T6"/>
<evidence type="ECO:0000313" key="7">
    <source>
        <dbReference type="EMBL" id="OHV29568.1"/>
    </source>
</evidence>
<keyword evidence="8" id="KW-1185">Reference proteome</keyword>
<feature type="domain" description="IclR-ED" evidence="6">
    <location>
        <begin position="69"/>
        <end position="291"/>
    </location>
</feature>
<evidence type="ECO:0000256" key="4">
    <source>
        <dbReference type="SAM" id="MobiDB-lite"/>
    </source>
</evidence>
<dbReference type="InterPro" id="IPR036388">
    <property type="entry name" value="WH-like_DNA-bd_sf"/>
</dbReference>
<evidence type="ECO:0000259" key="6">
    <source>
        <dbReference type="PROSITE" id="PS51078"/>
    </source>
</evidence>
<feature type="domain" description="HTH iclR-type" evidence="5">
    <location>
        <begin position="5"/>
        <end position="68"/>
    </location>
</feature>
<protein>
    <submittedName>
        <fullName evidence="7">IclR family transcriptional regulator</fullName>
    </submittedName>
</protein>
<dbReference type="SMART" id="SM00346">
    <property type="entry name" value="HTH_ICLR"/>
    <property type="match status" value="1"/>
</dbReference>
<dbReference type="Pfam" id="PF09339">
    <property type="entry name" value="HTH_IclR"/>
    <property type="match status" value="1"/>
</dbReference>
<dbReference type="GO" id="GO:0045892">
    <property type="term" value="P:negative regulation of DNA-templated transcription"/>
    <property type="evidence" value="ECO:0007669"/>
    <property type="project" value="TreeGrafter"/>
</dbReference>
<dbReference type="InterPro" id="IPR005471">
    <property type="entry name" value="Tscrpt_reg_IclR_N"/>
</dbReference>
<dbReference type="SUPFAM" id="SSF46785">
    <property type="entry name" value="Winged helix' DNA-binding domain"/>
    <property type="match status" value="1"/>
</dbReference>
<evidence type="ECO:0000313" key="8">
    <source>
        <dbReference type="Proteomes" id="UP000179769"/>
    </source>
</evidence>
<evidence type="ECO:0000256" key="2">
    <source>
        <dbReference type="ARBA" id="ARBA00023125"/>
    </source>
</evidence>
<dbReference type="GO" id="GO:0003700">
    <property type="term" value="F:DNA-binding transcription factor activity"/>
    <property type="evidence" value="ECO:0007669"/>
    <property type="project" value="TreeGrafter"/>
</dbReference>
<dbReference type="PANTHER" id="PTHR30136">
    <property type="entry name" value="HELIX-TURN-HELIX TRANSCRIPTIONAL REGULATOR, ICLR FAMILY"/>
    <property type="match status" value="1"/>
</dbReference>
<name>A0A1S1Q3T6_9ACTN</name>
<dbReference type="GO" id="GO:0003677">
    <property type="term" value="F:DNA binding"/>
    <property type="evidence" value="ECO:0007669"/>
    <property type="project" value="UniProtKB-KW"/>
</dbReference>
<dbReference type="SUPFAM" id="SSF55781">
    <property type="entry name" value="GAF domain-like"/>
    <property type="match status" value="1"/>
</dbReference>
<evidence type="ECO:0000259" key="5">
    <source>
        <dbReference type="PROSITE" id="PS51077"/>
    </source>
</evidence>
<gene>
    <name evidence="7" type="ORF">BBK14_17305</name>
</gene>
<accession>A0A1S1Q3T6</accession>
<evidence type="ECO:0000256" key="1">
    <source>
        <dbReference type="ARBA" id="ARBA00023015"/>
    </source>
</evidence>
<dbReference type="InterPro" id="IPR014757">
    <property type="entry name" value="Tscrpt_reg_IclR_C"/>
</dbReference>
<dbReference type="PROSITE" id="PS51077">
    <property type="entry name" value="HTH_ICLR"/>
    <property type="match status" value="1"/>
</dbReference>
<keyword evidence="1" id="KW-0805">Transcription regulation</keyword>
<feature type="region of interest" description="Disordered" evidence="4">
    <location>
        <begin position="283"/>
        <end position="306"/>
    </location>
</feature>
<organism evidence="7 8">
    <name type="scientific">Parafrankia soli</name>
    <dbReference type="NCBI Taxonomy" id="2599596"/>
    <lineage>
        <taxon>Bacteria</taxon>
        <taxon>Bacillati</taxon>
        <taxon>Actinomycetota</taxon>
        <taxon>Actinomycetes</taxon>
        <taxon>Frankiales</taxon>
        <taxon>Frankiaceae</taxon>
        <taxon>Parafrankia</taxon>
    </lineage>
</organism>
<dbReference type="PANTHER" id="PTHR30136:SF8">
    <property type="entry name" value="TRANSCRIPTIONAL REGULATORY PROTEIN"/>
    <property type="match status" value="1"/>
</dbReference>
<dbReference type="Proteomes" id="UP000179769">
    <property type="component" value="Unassembled WGS sequence"/>
</dbReference>
<dbReference type="InterPro" id="IPR029016">
    <property type="entry name" value="GAF-like_dom_sf"/>
</dbReference>
<sequence length="306" mass="32234">MARAAPASARAADIVSFLTAHPSRGFTISELVGHLGMNIASAHATLAVLTDCGFVVRDPAHRTYVLGPALAVTGFAALEQHPAIEAAIEQADILADELGTETGVSAIAGRDVIFLARRGPQPPTPSLGYPGDRSPLLAPIGAVFMAWADDTAISTWLERAALPPALADFYRNVLAETRARGFSVPLPAISAPAVMKAMSRVRNEPTDDDAEQHLAKAMSQTDEMLLSLDTLTDSDEITFKTVAAPIFDPIGRVLLSLSITGPGQPVPVTTVLDLGRRLTSAATIATRQARGRPPAQSQEGRPPGRR</sequence>
<dbReference type="InterPro" id="IPR036390">
    <property type="entry name" value="WH_DNA-bd_sf"/>
</dbReference>
<evidence type="ECO:0000256" key="3">
    <source>
        <dbReference type="ARBA" id="ARBA00023163"/>
    </source>
</evidence>
<dbReference type="OrthoDB" id="7495200at2"/>
<reference evidence="8" key="1">
    <citation type="submission" date="2016-07" db="EMBL/GenBank/DDBJ databases">
        <title>Frankia sp. NRRL B-16219 Genome sequencing.</title>
        <authorList>
            <person name="Ghodhbane-Gtari F."/>
            <person name="Swanson E."/>
            <person name="Gueddou A."/>
            <person name="Louati M."/>
            <person name="Nouioui I."/>
            <person name="Hezbri K."/>
            <person name="Abebe-Akele F."/>
            <person name="Simpson S."/>
            <person name="Morris K."/>
            <person name="Thomas K."/>
            <person name="Gtari M."/>
            <person name="Tisa L.S."/>
        </authorList>
    </citation>
    <scope>NUCLEOTIDE SEQUENCE [LARGE SCALE GENOMIC DNA]</scope>
    <source>
        <strain evidence="8">NRRL B-16219</strain>
    </source>
</reference>
<dbReference type="RefSeq" id="WP_071063143.1">
    <property type="nucleotide sequence ID" value="NZ_MAXA01000191.1"/>
</dbReference>
<dbReference type="InterPro" id="IPR050707">
    <property type="entry name" value="HTH_MetabolicPath_Reg"/>
</dbReference>
<comment type="caution">
    <text evidence="7">The sequence shown here is derived from an EMBL/GenBank/DDBJ whole genome shotgun (WGS) entry which is preliminary data.</text>
</comment>
<proteinExistence type="predicted"/>